<dbReference type="STRING" id="1191523.MROS_2794"/>
<evidence type="ECO:0000256" key="13">
    <source>
        <dbReference type="PIRSR" id="PIRSR000099-1"/>
    </source>
</evidence>
<keyword evidence="7 11" id="KW-0560">Oxidoreductase</keyword>
<dbReference type="InterPro" id="IPR022695">
    <property type="entry name" value="Histidinol_DH_monofunct"/>
</dbReference>
<evidence type="ECO:0000256" key="10">
    <source>
        <dbReference type="ARBA" id="ARBA00049489"/>
    </source>
</evidence>
<evidence type="ECO:0000256" key="14">
    <source>
        <dbReference type="PIRSR" id="PIRSR000099-2"/>
    </source>
</evidence>
<dbReference type="GO" id="GO:0005829">
    <property type="term" value="C:cytosol"/>
    <property type="evidence" value="ECO:0007669"/>
    <property type="project" value="TreeGrafter"/>
</dbReference>
<keyword evidence="6 11" id="KW-0862">Zinc</keyword>
<dbReference type="HOGENOM" id="CLU_006732_3_0_10"/>
<dbReference type="PANTHER" id="PTHR21256">
    <property type="entry name" value="HISTIDINOL DEHYDROGENASE HDH"/>
    <property type="match status" value="1"/>
</dbReference>
<dbReference type="Gene3D" id="1.20.5.1300">
    <property type="match status" value="1"/>
</dbReference>
<evidence type="ECO:0000256" key="17">
    <source>
        <dbReference type="RuleBase" id="RU004175"/>
    </source>
</evidence>
<feature type="binding site" evidence="11 16">
    <location>
        <position position="354"/>
    </location>
    <ligand>
        <name>Zn(2+)</name>
        <dbReference type="ChEBI" id="CHEBI:29105"/>
    </ligand>
</feature>
<feature type="active site" description="Proton acceptor" evidence="11 13">
    <location>
        <position position="321"/>
    </location>
</feature>
<feature type="binding site" evidence="11 15">
    <location>
        <position position="354"/>
    </location>
    <ligand>
        <name>substrate</name>
    </ligand>
</feature>
<dbReference type="EC" id="1.1.1.23" evidence="3 11"/>
<evidence type="ECO:0000256" key="7">
    <source>
        <dbReference type="ARBA" id="ARBA00023002"/>
    </source>
</evidence>
<dbReference type="RefSeq" id="WP_014857454.1">
    <property type="nucleotide sequence ID" value="NC_018178.1"/>
</dbReference>
<dbReference type="GO" id="GO:0008270">
    <property type="term" value="F:zinc ion binding"/>
    <property type="evidence" value="ECO:0007669"/>
    <property type="project" value="UniProtKB-UniRule"/>
</dbReference>
<dbReference type="InterPro" id="IPR012131">
    <property type="entry name" value="Hstdl_DH"/>
</dbReference>
<dbReference type="CDD" id="cd06572">
    <property type="entry name" value="Histidinol_dh"/>
    <property type="match status" value="1"/>
</dbReference>
<name>I6ZVJ6_MELRP</name>
<dbReference type="InterPro" id="IPR001692">
    <property type="entry name" value="Histidinol_DH_CS"/>
</dbReference>
<feature type="binding site" evidence="11 15">
    <location>
        <position position="256"/>
    </location>
    <ligand>
        <name>substrate</name>
    </ligand>
</feature>
<keyword evidence="18" id="KW-0472">Membrane</keyword>
<feature type="binding site" evidence="11 14">
    <location>
        <position position="186"/>
    </location>
    <ligand>
        <name>NAD(+)</name>
        <dbReference type="ChEBI" id="CHEBI:57540"/>
    </ligand>
</feature>
<dbReference type="Pfam" id="PF00815">
    <property type="entry name" value="Histidinol_dh"/>
    <property type="match status" value="1"/>
</dbReference>
<dbReference type="FunFam" id="1.20.5.1300:FF:000002">
    <property type="entry name" value="Histidinol dehydrogenase, chloroplastic"/>
    <property type="match status" value="1"/>
</dbReference>
<comment type="pathway">
    <text evidence="1 11">Amino-acid biosynthesis; L-histidine biosynthesis; L-histidine from 5-phospho-alpha-D-ribose 1-diphosphate: step 9/9.</text>
</comment>
<evidence type="ECO:0000313" key="19">
    <source>
        <dbReference type="EMBL" id="AFN76024.1"/>
    </source>
</evidence>
<keyword evidence="8 11" id="KW-0520">NAD</keyword>
<dbReference type="KEGG" id="mro:MROS_2794"/>
<feature type="binding site" evidence="11 15">
    <location>
        <position position="231"/>
    </location>
    <ligand>
        <name>substrate</name>
    </ligand>
</feature>
<evidence type="ECO:0000256" key="11">
    <source>
        <dbReference type="HAMAP-Rule" id="MF_01024"/>
    </source>
</evidence>
<organism evidence="19 20">
    <name type="scientific">Melioribacter roseus (strain DSM 23840 / JCM 17771 / VKM B-2668 / P3M-2)</name>
    <dbReference type="NCBI Taxonomy" id="1191523"/>
    <lineage>
        <taxon>Bacteria</taxon>
        <taxon>Pseudomonadati</taxon>
        <taxon>Ignavibacteriota</taxon>
        <taxon>Ignavibacteria</taxon>
        <taxon>Ignavibacteriales</taxon>
        <taxon>Melioribacteraceae</taxon>
        <taxon>Melioribacter</taxon>
    </lineage>
</organism>
<dbReference type="UniPathway" id="UPA00031">
    <property type="reaction ID" value="UER00014"/>
</dbReference>
<evidence type="ECO:0000256" key="4">
    <source>
        <dbReference type="ARBA" id="ARBA00022605"/>
    </source>
</evidence>
<dbReference type="SUPFAM" id="SSF53720">
    <property type="entry name" value="ALDH-like"/>
    <property type="match status" value="1"/>
</dbReference>
<proteinExistence type="inferred from homology"/>
<gene>
    <name evidence="11" type="primary">hisD</name>
    <name evidence="19" type="ordered locus">MROS_2794</name>
</gene>
<feature type="binding site" evidence="11 15">
    <location>
        <position position="408"/>
    </location>
    <ligand>
        <name>substrate</name>
    </ligand>
</feature>
<protein>
    <recommendedName>
        <fullName evidence="3 11">Histidinol dehydrogenase</fullName>
        <shortName evidence="11">HDH</shortName>
        <ecNumber evidence="3 11">1.1.1.23</ecNumber>
    </recommendedName>
</protein>
<comment type="cofactor">
    <cofactor evidence="11 16">
        <name>Zn(2+)</name>
        <dbReference type="ChEBI" id="CHEBI:29105"/>
    </cofactor>
    <text evidence="11 16">Binds 1 zinc ion per subunit.</text>
</comment>
<feature type="binding site" evidence="11 15">
    <location>
        <position position="321"/>
    </location>
    <ligand>
        <name>substrate</name>
    </ligand>
</feature>
<dbReference type="GO" id="GO:0000105">
    <property type="term" value="P:L-histidine biosynthetic process"/>
    <property type="evidence" value="ECO:0007669"/>
    <property type="project" value="UniProtKB-UniRule"/>
</dbReference>
<comment type="function">
    <text evidence="11">Catalyzes the sequential NAD-dependent oxidations of L-histidinol to L-histidinaldehyde and then to L-histidine.</text>
</comment>
<sequence length="423" mass="46478">MKIIYYNKLTKKERDKLLRRPAIKTGDVYEYISPVLKDIKKYGMKAVVKYARKFDNAKNKNLLISKNELEKSAGQLDGRTKKAIETAVNNITRFHKLQYPSGYRVETMPGVECSRTFIPIEKVGLYIPGGSAVLFSTLLMLAIPARIAGSEKIIVASPVGDKIEPALAYAACKLRIDEFYNVGGAQAIGMLAFVNKVDKIFGPGNQFVTAAKSLVSIDPEGCAIDMPAGPSEVLVIADKNGDPSFIAADLLSQAEHGADSQALLITDSEKLAERVYSEIQLQLKKLPRRETARKALIHSKIIVVRKIETAFEISNDYAPEHLILNLKSFSKYKRLVKNAGSVFIGAYSPESAGDYASGTNHSLPTYGYAKSYGGVNVESFMKSVTFQKLSKRGLSNLAPAIITMAEKENLHAHANAVKIRLKK</sequence>
<evidence type="ECO:0000256" key="2">
    <source>
        <dbReference type="ARBA" id="ARBA00010178"/>
    </source>
</evidence>
<dbReference type="AlphaFoldDB" id="I6ZVJ6"/>
<evidence type="ECO:0000256" key="12">
    <source>
        <dbReference type="PIRNR" id="PIRNR000099"/>
    </source>
</evidence>
<feature type="active site" description="Proton acceptor" evidence="11 13">
    <location>
        <position position="320"/>
    </location>
</feature>
<keyword evidence="18" id="KW-1133">Transmembrane helix</keyword>
<dbReference type="PRINTS" id="PR00083">
    <property type="entry name" value="HOLDHDRGNASE"/>
</dbReference>
<accession>I6ZVJ6</accession>
<dbReference type="FunFam" id="3.40.50.1980:FF:000001">
    <property type="entry name" value="Histidinol dehydrogenase"/>
    <property type="match status" value="1"/>
</dbReference>
<dbReference type="NCBIfam" id="TIGR00069">
    <property type="entry name" value="hisD"/>
    <property type="match status" value="1"/>
</dbReference>
<comment type="similarity">
    <text evidence="2 11 12 17">Belongs to the histidinol dehydrogenase family.</text>
</comment>
<feature type="binding site" evidence="11 15">
    <location>
        <position position="253"/>
    </location>
    <ligand>
        <name>substrate</name>
    </ligand>
</feature>
<evidence type="ECO:0000256" key="16">
    <source>
        <dbReference type="PIRSR" id="PIRSR000099-4"/>
    </source>
</evidence>
<keyword evidence="4 11" id="KW-0028">Amino-acid biosynthesis</keyword>
<dbReference type="EMBL" id="CP003557">
    <property type="protein sequence ID" value="AFN76024.1"/>
    <property type="molecule type" value="Genomic_DNA"/>
</dbReference>
<keyword evidence="20" id="KW-1185">Reference proteome</keyword>
<evidence type="ECO:0000256" key="8">
    <source>
        <dbReference type="ARBA" id="ARBA00023027"/>
    </source>
</evidence>
<evidence type="ECO:0000256" key="15">
    <source>
        <dbReference type="PIRSR" id="PIRSR000099-3"/>
    </source>
</evidence>
<dbReference type="PANTHER" id="PTHR21256:SF2">
    <property type="entry name" value="HISTIDINE BIOSYNTHESIS TRIFUNCTIONAL PROTEIN"/>
    <property type="match status" value="1"/>
</dbReference>
<feature type="binding site" evidence="11 16">
    <location>
        <position position="253"/>
    </location>
    <ligand>
        <name>Zn(2+)</name>
        <dbReference type="ChEBI" id="CHEBI:29105"/>
    </ligand>
</feature>
<feature type="binding site" evidence="11 16">
    <location>
        <position position="413"/>
    </location>
    <ligand>
        <name>Zn(2+)</name>
        <dbReference type="ChEBI" id="CHEBI:29105"/>
    </ligand>
</feature>
<dbReference type="Gene3D" id="3.40.50.1980">
    <property type="entry name" value="Nitrogenase molybdenum iron protein domain"/>
    <property type="match status" value="2"/>
</dbReference>
<dbReference type="eggNOG" id="COG0141">
    <property type="taxonomic scope" value="Bacteria"/>
</dbReference>
<feature type="binding site" evidence="11 16">
    <location>
        <position position="256"/>
    </location>
    <ligand>
        <name>Zn(2+)</name>
        <dbReference type="ChEBI" id="CHEBI:29105"/>
    </ligand>
</feature>
<evidence type="ECO:0000256" key="3">
    <source>
        <dbReference type="ARBA" id="ARBA00012965"/>
    </source>
</evidence>
<dbReference type="PATRIC" id="fig|1191523.3.peg.2931"/>
<dbReference type="OrthoDB" id="9805269at2"/>
<feature type="binding site" evidence="11 14">
    <location>
        <position position="126"/>
    </location>
    <ligand>
        <name>NAD(+)</name>
        <dbReference type="ChEBI" id="CHEBI:57540"/>
    </ligand>
</feature>
<evidence type="ECO:0000313" key="20">
    <source>
        <dbReference type="Proteomes" id="UP000009011"/>
    </source>
</evidence>
<feature type="binding site" evidence="11 14">
    <location>
        <position position="205"/>
    </location>
    <ligand>
        <name>NAD(+)</name>
        <dbReference type="ChEBI" id="CHEBI:57540"/>
    </ligand>
</feature>
<keyword evidence="5 11" id="KW-0479">Metal-binding</keyword>
<feature type="transmembrane region" description="Helical" evidence="18">
    <location>
        <begin position="123"/>
        <end position="143"/>
    </location>
</feature>
<evidence type="ECO:0000256" key="9">
    <source>
        <dbReference type="ARBA" id="ARBA00023102"/>
    </source>
</evidence>
<evidence type="ECO:0000256" key="5">
    <source>
        <dbReference type="ARBA" id="ARBA00022723"/>
    </source>
</evidence>
<comment type="catalytic activity">
    <reaction evidence="10 11">
        <text>L-histidinol + 2 NAD(+) + H2O = L-histidine + 2 NADH + 3 H(+)</text>
        <dbReference type="Rhea" id="RHEA:20641"/>
        <dbReference type="ChEBI" id="CHEBI:15377"/>
        <dbReference type="ChEBI" id="CHEBI:15378"/>
        <dbReference type="ChEBI" id="CHEBI:57540"/>
        <dbReference type="ChEBI" id="CHEBI:57595"/>
        <dbReference type="ChEBI" id="CHEBI:57699"/>
        <dbReference type="ChEBI" id="CHEBI:57945"/>
        <dbReference type="EC" id="1.1.1.23"/>
    </reaction>
</comment>
<dbReference type="HAMAP" id="MF_01024">
    <property type="entry name" value="HisD"/>
    <property type="match status" value="1"/>
</dbReference>
<dbReference type="InterPro" id="IPR016161">
    <property type="entry name" value="Ald_DH/histidinol_DH"/>
</dbReference>
<dbReference type="PROSITE" id="PS00611">
    <property type="entry name" value="HISOL_DEHYDROGENASE"/>
    <property type="match status" value="1"/>
</dbReference>
<dbReference type="Proteomes" id="UP000009011">
    <property type="component" value="Chromosome"/>
</dbReference>
<keyword evidence="18" id="KW-0812">Transmembrane</keyword>
<dbReference type="PIRSF" id="PIRSF000099">
    <property type="entry name" value="Histidinol_dh"/>
    <property type="match status" value="1"/>
</dbReference>
<keyword evidence="9 11" id="KW-0368">Histidine biosynthesis</keyword>
<evidence type="ECO:0000256" key="18">
    <source>
        <dbReference type="SAM" id="Phobius"/>
    </source>
</evidence>
<evidence type="ECO:0000256" key="6">
    <source>
        <dbReference type="ARBA" id="ARBA00022833"/>
    </source>
</evidence>
<dbReference type="GO" id="GO:0004399">
    <property type="term" value="F:histidinol dehydrogenase activity"/>
    <property type="evidence" value="ECO:0007669"/>
    <property type="project" value="UniProtKB-UniRule"/>
</dbReference>
<evidence type="ECO:0000256" key="1">
    <source>
        <dbReference type="ARBA" id="ARBA00004940"/>
    </source>
</evidence>
<dbReference type="GO" id="GO:0051287">
    <property type="term" value="F:NAD binding"/>
    <property type="evidence" value="ECO:0007669"/>
    <property type="project" value="InterPro"/>
</dbReference>
<reference evidence="19 20" key="1">
    <citation type="journal article" date="2013" name="PLoS ONE">
        <title>Genomic analysis of Melioribacter roseus, facultatively anaerobic organotrophic bacterium representing a novel deep lineage within Bacteriodetes/Chlorobi group.</title>
        <authorList>
            <person name="Kadnikov V.V."/>
            <person name="Mardanov A.V."/>
            <person name="Podosokorskaya O.A."/>
            <person name="Gavrilov S.N."/>
            <person name="Kublanov I.V."/>
            <person name="Beletsky A.V."/>
            <person name="Bonch-Osmolovskaya E.A."/>
            <person name="Ravin N.V."/>
        </authorList>
    </citation>
    <scope>NUCLEOTIDE SEQUENCE [LARGE SCALE GENOMIC DNA]</scope>
    <source>
        <strain evidence="20">JCM 17771 / P3M-2</strain>
    </source>
</reference>
<feature type="binding site" evidence="11 15">
    <location>
        <position position="413"/>
    </location>
    <ligand>
        <name>substrate</name>
    </ligand>
</feature>